<gene>
    <name evidence="1" type="ORF">R1sor_021105</name>
</gene>
<accession>A0ABD3GI74</accession>
<dbReference type="Proteomes" id="UP001633002">
    <property type="component" value="Unassembled WGS sequence"/>
</dbReference>
<dbReference type="EMBL" id="JBJQOH010000007">
    <property type="protein sequence ID" value="KAL3678149.1"/>
    <property type="molecule type" value="Genomic_DNA"/>
</dbReference>
<protein>
    <submittedName>
        <fullName evidence="1">Uncharacterized protein</fullName>
    </submittedName>
</protein>
<organism evidence="1 2">
    <name type="scientific">Riccia sorocarpa</name>
    <dbReference type="NCBI Taxonomy" id="122646"/>
    <lineage>
        <taxon>Eukaryota</taxon>
        <taxon>Viridiplantae</taxon>
        <taxon>Streptophyta</taxon>
        <taxon>Embryophyta</taxon>
        <taxon>Marchantiophyta</taxon>
        <taxon>Marchantiopsida</taxon>
        <taxon>Marchantiidae</taxon>
        <taxon>Marchantiales</taxon>
        <taxon>Ricciaceae</taxon>
        <taxon>Riccia</taxon>
    </lineage>
</organism>
<evidence type="ECO:0000313" key="1">
    <source>
        <dbReference type="EMBL" id="KAL3678149.1"/>
    </source>
</evidence>
<proteinExistence type="predicted"/>
<sequence>MDELTPEELAGCIMCDREFLCSELVEEFIDDVANLQKVKVRLMHSGKVIETFRNCCEFTEKFSSCSVHSQSMENTVSGIDSQGVCYENSGASECINTAVFSYGSDSDWEDDCPVQEVSSGSESSDCETFVEQCIQEDLPRLGLLKWDELNKSESFERQFSDENWPSHTTKFSHDTSFKGPDPEPVPSWFFDETGLLAHSSNMRPIDVFPKVISSGVDPETGPAAKLV</sequence>
<dbReference type="AlphaFoldDB" id="A0ABD3GI74"/>
<name>A0ABD3GI74_9MARC</name>
<reference evidence="1 2" key="1">
    <citation type="submission" date="2024-09" db="EMBL/GenBank/DDBJ databases">
        <title>Chromosome-scale assembly of Riccia sorocarpa.</title>
        <authorList>
            <person name="Paukszto L."/>
        </authorList>
    </citation>
    <scope>NUCLEOTIDE SEQUENCE [LARGE SCALE GENOMIC DNA]</scope>
    <source>
        <strain evidence="1">LP-2024</strain>
        <tissue evidence="1">Aerial parts of the thallus</tissue>
    </source>
</reference>
<comment type="caution">
    <text evidence="1">The sequence shown here is derived from an EMBL/GenBank/DDBJ whole genome shotgun (WGS) entry which is preliminary data.</text>
</comment>
<keyword evidence="2" id="KW-1185">Reference proteome</keyword>
<evidence type="ECO:0000313" key="2">
    <source>
        <dbReference type="Proteomes" id="UP001633002"/>
    </source>
</evidence>